<dbReference type="RefSeq" id="WP_014797001.1">
    <property type="nucleotide sequence ID" value="NC_018018.1"/>
</dbReference>
<dbReference type="AlphaFoldDB" id="I4AHV9"/>
<evidence type="ECO:0008006" key="3">
    <source>
        <dbReference type="Google" id="ProtNLM"/>
    </source>
</evidence>
<accession>I4AHV9</accession>
<dbReference type="Proteomes" id="UP000006054">
    <property type="component" value="Chromosome"/>
</dbReference>
<evidence type="ECO:0000313" key="2">
    <source>
        <dbReference type="Proteomes" id="UP000006054"/>
    </source>
</evidence>
<dbReference type="KEGG" id="fli:Fleli_1106"/>
<dbReference type="InterPro" id="IPR025563">
    <property type="entry name" value="DUF4286"/>
</dbReference>
<dbReference type="Pfam" id="PF14114">
    <property type="entry name" value="DUF4286"/>
    <property type="match status" value="1"/>
</dbReference>
<dbReference type="OrthoDB" id="1121837at2"/>
<dbReference type="EMBL" id="CP003345">
    <property type="protein sequence ID" value="AFM03544.1"/>
    <property type="molecule type" value="Genomic_DNA"/>
</dbReference>
<dbReference type="HOGENOM" id="CLU_146735_3_0_10"/>
<protein>
    <recommendedName>
        <fullName evidence="3">DUF4286 domain-containing protein</fullName>
    </recommendedName>
</protein>
<organism evidence="1 2">
    <name type="scientific">Bernardetia litoralis (strain ATCC 23117 / DSM 6794 / NBRC 15988 / NCIMB 1366 / Fx l1 / Sio-4)</name>
    <name type="common">Flexibacter litoralis</name>
    <dbReference type="NCBI Taxonomy" id="880071"/>
    <lineage>
        <taxon>Bacteria</taxon>
        <taxon>Pseudomonadati</taxon>
        <taxon>Bacteroidota</taxon>
        <taxon>Cytophagia</taxon>
        <taxon>Cytophagales</taxon>
        <taxon>Bernardetiaceae</taxon>
        <taxon>Bernardetia</taxon>
    </lineage>
</organism>
<keyword evidence="2" id="KW-1185">Reference proteome</keyword>
<reference evidence="2" key="1">
    <citation type="submission" date="2012-06" db="EMBL/GenBank/DDBJ databases">
        <title>The complete genome of Flexibacter litoralis DSM 6794.</title>
        <authorList>
            <person name="Lucas S."/>
            <person name="Copeland A."/>
            <person name="Lapidus A."/>
            <person name="Glavina del Rio T."/>
            <person name="Dalin E."/>
            <person name="Tice H."/>
            <person name="Bruce D."/>
            <person name="Goodwin L."/>
            <person name="Pitluck S."/>
            <person name="Peters L."/>
            <person name="Ovchinnikova G."/>
            <person name="Lu M."/>
            <person name="Kyrpides N."/>
            <person name="Mavromatis K."/>
            <person name="Ivanova N."/>
            <person name="Brettin T."/>
            <person name="Detter J.C."/>
            <person name="Han C."/>
            <person name="Larimer F."/>
            <person name="Land M."/>
            <person name="Hauser L."/>
            <person name="Markowitz V."/>
            <person name="Cheng J.-F."/>
            <person name="Hugenholtz P."/>
            <person name="Woyke T."/>
            <person name="Wu D."/>
            <person name="Spring S."/>
            <person name="Lang E."/>
            <person name="Kopitz M."/>
            <person name="Brambilla E."/>
            <person name="Klenk H.-P."/>
            <person name="Eisen J.A."/>
        </authorList>
    </citation>
    <scope>NUCLEOTIDE SEQUENCE [LARGE SCALE GENOMIC DNA]</scope>
    <source>
        <strain evidence="2">ATCC 23117 / DSM 6794 / NBRC 15988 / NCIMB 1366 / Sio-4</strain>
    </source>
</reference>
<sequence length="101" mass="11802">MILYNVTVNVENGVHADWLQWMKETHIPNVMNTGMFHENKILKLLSKLPEEEGTTYAIQYSCKSLEDLEHYQQNFAAQLQEDSQKKYGNKVIAFRTILEVI</sequence>
<dbReference type="STRING" id="880071.Fleli_1106"/>
<proteinExistence type="predicted"/>
<name>I4AHV9_BERLS</name>
<gene>
    <name evidence="1" type="ordered locus">Fleli_1106</name>
</gene>
<evidence type="ECO:0000313" key="1">
    <source>
        <dbReference type="EMBL" id="AFM03544.1"/>
    </source>
</evidence>
<dbReference type="eggNOG" id="ENOG5032RP1">
    <property type="taxonomic scope" value="Bacteria"/>
</dbReference>